<dbReference type="Proteomes" id="UP000298663">
    <property type="component" value="Unassembled WGS sequence"/>
</dbReference>
<evidence type="ECO:0000313" key="2">
    <source>
        <dbReference type="Proteomes" id="UP000298663"/>
    </source>
</evidence>
<reference evidence="1 2" key="2">
    <citation type="journal article" date="2019" name="G3 (Bethesda)">
        <title>Hybrid Assembly of the Genome of the Entomopathogenic Nematode Steinernema carpocapsae Identifies the X-Chromosome.</title>
        <authorList>
            <person name="Serra L."/>
            <person name="Macchietto M."/>
            <person name="Macias-Munoz A."/>
            <person name="McGill C.J."/>
            <person name="Rodriguez I.M."/>
            <person name="Rodriguez B."/>
            <person name="Murad R."/>
            <person name="Mortazavi A."/>
        </authorList>
    </citation>
    <scope>NUCLEOTIDE SEQUENCE [LARGE SCALE GENOMIC DNA]</scope>
    <source>
        <strain evidence="1 2">ALL</strain>
    </source>
</reference>
<accession>A0A4U8UWZ0</accession>
<protein>
    <submittedName>
        <fullName evidence="1">Uncharacterized protein</fullName>
    </submittedName>
</protein>
<name>A0A4U8UWZ0_STECR</name>
<dbReference type="OrthoDB" id="64291at2759"/>
<keyword evidence="2" id="KW-1185">Reference proteome</keyword>
<gene>
    <name evidence="1" type="ORF">L596_004817</name>
</gene>
<dbReference type="InterPro" id="IPR014807">
    <property type="entry name" value="Coa1"/>
</dbReference>
<dbReference type="STRING" id="34508.A0A4U8UWZ0"/>
<proteinExistence type="predicted"/>
<dbReference type="EMBL" id="AZBU02000001">
    <property type="protein sequence ID" value="TMS38000.1"/>
    <property type="molecule type" value="Genomic_DNA"/>
</dbReference>
<dbReference type="GO" id="GO:0005743">
    <property type="term" value="C:mitochondrial inner membrane"/>
    <property type="evidence" value="ECO:0007669"/>
    <property type="project" value="TreeGrafter"/>
</dbReference>
<dbReference type="Pfam" id="PF08695">
    <property type="entry name" value="Coa1"/>
    <property type="match status" value="1"/>
</dbReference>
<reference evidence="1 2" key="1">
    <citation type="journal article" date="2015" name="Genome Biol.">
        <title>Comparative genomics of Steinernema reveals deeply conserved gene regulatory networks.</title>
        <authorList>
            <person name="Dillman A.R."/>
            <person name="Macchietto M."/>
            <person name="Porter C.F."/>
            <person name="Rogers A."/>
            <person name="Williams B."/>
            <person name="Antoshechkin I."/>
            <person name="Lee M.M."/>
            <person name="Goodwin Z."/>
            <person name="Lu X."/>
            <person name="Lewis E.E."/>
            <person name="Goodrich-Blair H."/>
            <person name="Stock S.P."/>
            <person name="Adams B.J."/>
            <person name="Sternberg P.W."/>
            <person name="Mortazavi A."/>
        </authorList>
    </citation>
    <scope>NUCLEOTIDE SEQUENCE [LARGE SCALE GENOMIC DNA]</scope>
    <source>
        <strain evidence="1 2">ALL</strain>
    </source>
</reference>
<dbReference type="AlphaFoldDB" id="A0A4U8UWZ0"/>
<organism evidence="1 2">
    <name type="scientific">Steinernema carpocapsae</name>
    <name type="common">Entomopathogenic nematode</name>
    <dbReference type="NCBI Taxonomy" id="34508"/>
    <lineage>
        <taxon>Eukaryota</taxon>
        <taxon>Metazoa</taxon>
        <taxon>Ecdysozoa</taxon>
        <taxon>Nematoda</taxon>
        <taxon>Chromadorea</taxon>
        <taxon>Rhabditida</taxon>
        <taxon>Tylenchina</taxon>
        <taxon>Panagrolaimomorpha</taxon>
        <taxon>Strongyloidoidea</taxon>
        <taxon>Steinernematidae</taxon>
        <taxon>Steinernema</taxon>
    </lineage>
</organism>
<sequence>MVNCAKVQNSLNFQNDSCKSLFVFTGKHRSRSRFPQVDRCGTTEVVGRNKHGRRTDQLWRPKRTRTSVKAKKARVRKNWAGVSRVSNAGVAVTYCFVHRNEFSLLTEPRCAVSVAHRGLVCLILKFPNGLITSNASMWAKLRASTLVQIAAGGFLLGSTGLYLAQKRVQNRVRNLPHYKEALKIVAHHDKARESLGTPIVIGNVDLSDRHHNFVGSTTSELRLPVSGEIDSGFLNVYAERANPESEFQTVFVDLELAESQVRIFDSRTDDDEE</sequence>
<dbReference type="PANTHER" id="PTHR47148:SF1">
    <property type="entry name" value="CYTOCHROME C OXIDASE ASSEMBLY FACTOR 1 HOMOLOG"/>
    <property type="match status" value="1"/>
</dbReference>
<evidence type="ECO:0000313" key="1">
    <source>
        <dbReference type="EMBL" id="TMS38000.1"/>
    </source>
</evidence>
<dbReference type="GO" id="GO:0032981">
    <property type="term" value="P:mitochondrial respiratory chain complex I assembly"/>
    <property type="evidence" value="ECO:0007669"/>
    <property type="project" value="TreeGrafter"/>
</dbReference>
<dbReference type="PANTHER" id="PTHR47148">
    <property type="entry name" value="CYTOCHROME C OXIDASE ASSEMBLY FACTOR 1 HOMOLOG"/>
    <property type="match status" value="1"/>
</dbReference>
<dbReference type="GO" id="GO:0033617">
    <property type="term" value="P:mitochondrial respiratory chain complex IV assembly"/>
    <property type="evidence" value="ECO:0007669"/>
    <property type="project" value="TreeGrafter"/>
</dbReference>
<comment type="caution">
    <text evidence="1">The sequence shown here is derived from an EMBL/GenBank/DDBJ whole genome shotgun (WGS) entry which is preliminary data.</text>
</comment>